<comment type="caution">
    <text evidence="2">The sequence shown here is derived from an EMBL/GenBank/DDBJ whole genome shotgun (WGS) entry which is preliminary data.</text>
</comment>
<keyword evidence="1" id="KW-1133">Transmembrane helix</keyword>
<feature type="transmembrane region" description="Helical" evidence="1">
    <location>
        <begin position="73"/>
        <end position="91"/>
    </location>
</feature>
<protein>
    <submittedName>
        <fullName evidence="2">Drug/metabolite transporter (DMT)-like permease</fullName>
    </submittedName>
</protein>
<dbReference type="Proteomes" id="UP000571084">
    <property type="component" value="Unassembled WGS sequence"/>
</dbReference>
<gene>
    <name evidence="2" type="ORF">HNR39_001714</name>
</gene>
<feature type="transmembrane region" description="Helical" evidence="1">
    <location>
        <begin position="103"/>
        <end position="124"/>
    </location>
</feature>
<feature type="transmembrane region" description="Helical" evidence="1">
    <location>
        <begin position="20"/>
        <end position="38"/>
    </location>
</feature>
<dbReference type="RefSeq" id="WP_168056244.1">
    <property type="nucleotide sequence ID" value="NZ_JAAOZT010000009.1"/>
</dbReference>
<reference evidence="2 3" key="1">
    <citation type="submission" date="2020-08" db="EMBL/GenBank/DDBJ databases">
        <title>Genomic Encyclopedia of Type Strains, Phase IV (KMG-IV): sequencing the most valuable type-strain genomes for metagenomic binning, comparative biology and taxonomic classification.</title>
        <authorList>
            <person name="Goeker M."/>
        </authorList>
    </citation>
    <scope>NUCLEOTIDE SEQUENCE [LARGE SCALE GENOMIC DNA]</scope>
    <source>
        <strain evidence="2 3">DSM 23240</strain>
    </source>
</reference>
<name>A0A840RRU9_9BURK</name>
<organism evidence="2 3">
    <name type="scientific">Glaciimonas immobilis</name>
    <dbReference type="NCBI Taxonomy" id="728004"/>
    <lineage>
        <taxon>Bacteria</taxon>
        <taxon>Pseudomonadati</taxon>
        <taxon>Pseudomonadota</taxon>
        <taxon>Betaproteobacteria</taxon>
        <taxon>Burkholderiales</taxon>
        <taxon>Oxalobacteraceae</taxon>
        <taxon>Glaciimonas</taxon>
    </lineage>
</organism>
<accession>A0A840RRU9</accession>
<feature type="transmembrane region" description="Helical" evidence="1">
    <location>
        <begin position="50"/>
        <end position="67"/>
    </location>
</feature>
<sequence>MAYYLSSFLDFLGLQTISAGLERLILFLTPSFVLLIWFSKKKVSRTECAALVASYLGTVFVFSYDVKTGGPEVILGCFLVLGRAIFIGRYLTFSEGLFQRIGAMRMVANAMCVSSAACILQFFLLQTVSMPGHRLSAVGNIKTLD</sequence>
<evidence type="ECO:0000313" key="2">
    <source>
        <dbReference type="EMBL" id="MBB5199882.1"/>
    </source>
</evidence>
<dbReference type="AlphaFoldDB" id="A0A840RRU9"/>
<keyword evidence="1" id="KW-0472">Membrane</keyword>
<evidence type="ECO:0000313" key="3">
    <source>
        <dbReference type="Proteomes" id="UP000571084"/>
    </source>
</evidence>
<dbReference type="EMBL" id="JACHHQ010000003">
    <property type="protein sequence ID" value="MBB5199882.1"/>
    <property type="molecule type" value="Genomic_DNA"/>
</dbReference>
<keyword evidence="3" id="KW-1185">Reference proteome</keyword>
<evidence type="ECO:0000256" key="1">
    <source>
        <dbReference type="SAM" id="Phobius"/>
    </source>
</evidence>
<keyword evidence="1" id="KW-0812">Transmembrane</keyword>
<proteinExistence type="predicted"/>